<organism evidence="16 17">
    <name type="scientific">Pneumocystis jirovecii (strain RU7)</name>
    <name type="common">Human pneumocystis pneumonia agent</name>
    <dbReference type="NCBI Taxonomy" id="1408657"/>
    <lineage>
        <taxon>Eukaryota</taxon>
        <taxon>Fungi</taxon>
        <taxon>Dikarya</taxon>
        <taxon>Ascomycota</taxon>
        <taxon>Taphrinomycotina</taxon>
        <taxon>Pneumocystomycetes</taxon>
        <taxon>Pneumocystaceae</taxon>
        <taxon>Pneumocystis</taxon>
    </lineage>
</organism>
<dbReference type="GO" id="GO:0090524">
    <property type="term" value="F:cytochrome-b5 reductase activity, acting on NADH"/>
    <property type="evidence" value="ECO:0007669"/>
    <property type="project" value="UniProtKB-EC"/>
</dbReference>
<keyword evidence="14" id="KW-0812">Transmembrane</keyword>
<dbReference type="Gene3D" id="3.40.50.80">
    <property type="entry name" value="Nucleotide-binding domain of ferredoxin-NADP reductase (FNR) module"/>
    <property type="match status" value="1"/>
</dbReference>
<name>A0A0W4ZDP2_PNEJ7</name>
<feature type="transmembrane region" description="Helical" evidence="14">
    <location>
        <begin position="151"/>
        <end position="171"/>
    </location>
</feature>
<dbReference type="EMBL" id="LFWA01000017">
    <property type="protein sequence ID" value="KTW26511.1"/>
    <property type="molecule type" value="Genomic_DNA"/>
</dbReference>
<evidence type="ECO:0000256" key="11">
    <source>
        <dbReference type="ARBA" id="ARBA00049138"/>
    </source>
</evidence>
<comment type="catalytic activity">
    <reaction evidence="11">
        <text>2 Fe(3+)-[Dph3] + NADH = 2 Fe(2+)-[Dph3] + NAD(+) + H(+)</text>
        <dbReference type="Rhea" id="RHEA:71231"/>
        <dbReference type="Rhea" id="RHEA-COMP:18002"/>
        <dbReference type="Rhea" id="RHEA-COMP:18003"/>
        <dbReference type="ChEBI" id="CHEBI:15378"/>
        <dbReference type="ChEBI" id="CHEBI:29033"/>
        <dbReference type="ChEBI" id="CHEBI:29034"/>
        <dbReference type="ChEBI" id="CHEBI:57540"/>
        <dbReference type="ChEBI" id="CHEBI:57945"/>
        <dbReference type="ChEBI" id="CHEBI:83228"/>
    </reaction>
    <physiologicalReaction direction="left-to-right" evidence="11">
        <dbReference type="Rhea" id="RHEA:71232"/>
    </physiologicalReaction>
</comment>
<evidence type="ECO:0000256" key="10">
    <source>
        <dbReference type="ARBA" id="ARBA00023136"/>
    </source>
</evidence>
<gene>
    <name evidence="16" type="ORF">T551_03428</name>
</gene>
<feature type="transmembrane region" description="Helical" evidence="14">
    <location>
        <begin position="15"/>
        <end position="34"/>
    </location>
</feature>
<evidence type="ECO:0000256" key="4">
    <source>
        <dbReference type="ARBA" id="ARBA00006105"/>
    </source>
</evidence>
<feature type="binding site" evidence="12">
    <location>
        <position position="119"/>
    </location>
    <ligand>
        <name>FAD</name>
        <dbReference type="ChEBI" id="CHEBI:57692"/>
    </ligand>
</feature>
<dbReference type="CDD" id="cd06183">
    <property type="entry name" value="cyt_b5_reduct_like"/>
    <property type="match status" value="1"/>
</dbReference>
<keyword evidence="8 13" id="KW-0560">Oxidoreductase</keyword>
<dbReference type="GeneID" id="28941946"/>
<comment type="subcellular location">
    <subcellularLocation>
        <location evidence="2">Mitochondrion outer membrane</location>
    </subcellularLocation>
</comment>
<evidence type="ECO:0000256" key="1">
    <source>
        <dbReference type="ARBA" id="ARBA00001974"/>
    </source>
</evidence>
<evidence type="ECO:0000256" key="12">
    <source>
        <dbReference type="PIRSR" id="PIRSR601834-1"/>
    </source>
</evidence>
<dbReference type="EC" id="1.6.2.2" evidence="13"/>
<feature type="binding site" evidence="12">
    <location>
        <position position="97"/>
    </location>
    <ligand>
        <name>FAD</name>
        <dbReference type="ChEBI" id="CHEBI:57692"/>
    </ligand>
</feature>
<dbReference type="VEuPathDB" id="FungiDB:T551_03428"/>
<keyword evidence="14" id="KW-1133">Transmembrane helix</keyword>
<evidence type="ECO:0000256" key="3">
    <source>
        <dbReference type="ARBA" id="ARBA00005156"/>
    </source>
</evidence>
<dbReference type="Gene3D" id="2.40.30.10">
    <property type="entry name" value="Translation factors"/>
    <property type="match status" value="1"/>
</dbReference>
<evidence type="ECO:0000256" key="2">
    <source>
        <dbReference type="ARBA" id="ARBA00004294"/>
    </source>
</evidence>
<dbReference type="PRINTS" id="PR00406">
    <property type="entry name" value="CYTB5RDTASE"/>
</dbReference>
<feature type="binding site" evidence="12">
    <location>
        <position position="95"/>
    </location>
    <ligand>
        <name>FAD</name>
        <dbReference type="ChEBI" id="CHEBI:57692"/>
    </ligand>
</feature>
<evidence type="ECO:0000256" key="8">
    <source>
        <dbReference type="ARBA" id="ARBA00023002"/>
    </source>
</evidence>
<evidence type="ECO:0000256" key="13">
    <source>
        <dbReference type="RuleBase" id="RU361226"/>
    </source>
</evidence>
<keyword evidence="7 12" id="KW-0274">FAD</keyword>
<keyword evidence="6" id="KW-1000">Mitochondrion outer membrane</keyword>
<reference evidence="17" key="1">
    <citation type="journal article" date="2016" name="Nat. Commun.">
        <title>Genome analysis of three Pneumocystis species reveals adaptation mechanisms to life exclusively in mammalian hosts.</title>
        <authorList>
            <person name="Ma L."/>
            <person name="Chen Z."/>
            <person name="Huang D.W."/>
            <person name="Kutty G."/>
            <person name="Ishihara M."/>
            <person name="Wang H."/>
            <person name="Abouelleil A."/>
            <person name="Bishop L."/>
            <person name="Davey E."/>
            <person name="Deng R."/>
            <person name="Deng X."/>
            <person name="Fan L."/>
            <person name="Fantoni G."/>
            <person name="Fitzgerald M."/>
            <person name="Gogineni E."/>
            <person name="Goldberg J.M."/>
            <person name="Handley G."/>
            <person name="Hu X."/>
            <person name="Huber C."/>
            <person name="Jiao X."/>
            <person name="Jones K."/>
            <person name="Levin J.Z."/>
            <person name="Liu Y."/>
            <person name="Macdonald P."/>
            <person name="Melnikov A."/>
            <person name="Raley C."/>
            <person name="Sassi M."/>
            <person name="Sherman B.T."/>
            <person name="Song X."/>
            <person name="Sykes S."/>
            <person name="Tran B."/>
            <person name="Walsh L."/>
            <person name="Xia Y."/>
            <person name="Yang J."/>
            <person name="Young S."/>
            <person name="Zeng Q."/>
            <person name="Zheng X."/>
            <person name="Stephens R."/>
            <person name="Nusbaum C."/>
            <person name="Birren B.W."/>
            <person name="Azadi P."/>
            <person name="Lempicki R.A."/>
            <person name="Cuomo C.A."/>
            <person name="Kovacs J.A."/>
        </authorList>
    </citation>
    <scope>NUCLEOTIDE SEQUENCE [LARGE SCALE GENOMIC DNA]</scope>
    <source>
        <strain evidence="17">RU7</strain>
    </source>
</reference>
<dbReference type="AlphaFoldDB" id="A0A0W4ZDP2"/>
<dbReference type="RefSeq" id="XP_018228040.1">
    <property type="nucleotide sequence ID" value="XM_018375691.1"/>
</dbReference>
<dbReference type="InterPro" id="IPR001834">
    <property type="entry name" value="CBR-like"/>
</dbReference>
<dbReference type="InterPro" id="IPR001709">
    <property type="entry name" value="Flavoprot_Pyr_Nucl_cyt_Rdtase"/>
</dbReference>
<keyword evidence="6" id="KW-0496">Mitochondrion</keyword>
<dbReference type="SUPFAM" id="SSF52343">
    <property type="entry name" value="Ferredoxin reductase-like, C-terminal NADP-linked domain"/>
    <property type="match status" value="1"/>
</dbReference>
<dbReference type="PRINTS" id="PR00371">
    <property type="entry name" value="FPNCR"/>
</dbReference>
<comment type="pathway">
    <text evidence="3">Protein modification; peptidyl-diphthamide biosynthesis.</text>
</comment>
<dbReference type="PROSITE" id="PS51384">
    <property type="entry name" value="FAD_FR"/>
    <property type="match status" value="1"/>
</dbReference>
<comment type="similarity">
    <text evidence="4 13">Belongs to the flavoprotein pyridine nucleotide cytochrome reductase family.</text>
</comment>
<evidence type="ECO:0000313" key="17">
    <source>
        <dbReference type="Proteomes" id="UP000053447"/>
    </source>
</evidence>
<dbReference type="InterPro" id="IPR039261">
    <property type="entry name" value="FNR_nucleotide-bd"/>
</dbReference>
<dbReference type="Proteomes" id="UP000053447">
    <property type="component" value="Unassembled WGS sequence"/>
</dbReference>
<dbReference type="InterPro" id="IPR008333">
    <property type="entry name" value="Cbr1-like_FAD-bd_dom"/>
</dbReference>
<dbReference type="InterPro" id="IPR017938">
    <property type="entry name" value="Riboflavin_synthase-like_b-brl"/>
</dbReference>
<dbReference type="InterPro" id="IPR001433">
    <property type="entry name" value="OxRdtase_FAD/NAD-bd"/>
</dbReference>
<dbReference type="GO" id="GO:0005741">
    <property type="term" value="C:mitochondrial outer membrane"/>
    <property type="evidence" value="ECO:0007669"/>
    <property type="project" value="UniProtKB-SubCell"/>
</dbReference>
<keyword evidence="17" id="KW-1185">Reference proteome</keyword>
<comment type="caution">
    <text evidence="16">The sequence shown here is derived from an EMBL/GenBank/DDBJ whole genome shotgun (WGS) entry which is preliminary data.</text>
</comment>
<comment type="catalytic activity">
    <reaction evidence="13">
        <text>2 Fe(III)-[cytochrome b5] + NADH = 2 Fe(II)-[cytochrome b5] + NAD(+) + H(+)</text>
        <dbReference type="Rhea" id="RHEA:46680"/>
        <dbReference type="Rhea" id="RHEA-COMP:10438"/>
        <dbReference type="Rhea" id="RHEA-COMP:10439"/>
        <dbReference type="ChEBI" id="CHEBI:15378"/>
        <dbReference type="ChEBI" id="CHEBI:29033"/>
        <dbReference type="ChEBI" id="CHEBI:29034"/>
        <dbReference type="ChEBI" id="CHEBI:57540"/>
        <dbReference type="ChEBI" id="CHEBI:57945"/>
        <dbReference type="EC" id="1.6.2.2"/>
    </reaction>
</comment>
<dbReference type="InterPro" id="IPR017927">
    <property type="entry name" value="FAD-bd_FR_type"/>
</dbReference>
<dbReference type="SUPFAM" id="SSF63380">
    <property type="entry name" value="Riboflavin synthase domain-like"/>
    <property type="match status" value="1"/>
</dbReference>
<dbReference type="STRING" id="1408657.A0A0W4ZDP2"/>
<evidence type="ECO:0000256" key="7">
    <source>
        <dbReference type="ARBA" id="ARBA00022827"/>
    </source>
</evidence>
<feature type="binding site" evidence="12">
    <location>
        <position position="112"/>
    </location>
    <ligand>
        <name>FAD</name>
        <dbReference type="ChEBI" id="CHEBI:57692"/>
    </ligand>
</feature>
<evidence type="ECO:0000313" key="16">
    <source>
        <dbReference type="EMBL" id="KTW26511.1"/>
    </source>
</evidence>
<evidence type="ECO:0000259" key="15">
    <source>
        <dbReference type="PROSITE" id="PS51384"/>
    </source>
</evidence>
<evidence type="ECO:0000256" key="14">
    <source>
        <dbReference type="SAM" id="Phobius"/>
    </source>
</evidence>
<keyword evidence="9 13" id="KW-0520">NAD</keyword>
<feature type="binding site" evidence="12">
    <location>
        <position position="110"/>
    </location>
    <ligand>
        <name>FAD</name>
        <dbReference type="ChEBI" id="CHEBI:57692"/>
    </ligand>
</feature>
<sequence>MYNVSRTVSLFWKRIRFTSICLSVFGVGSLYYYVSSQEKDYLNQDSYSSCIIRKVRRLSASTCLYELEFNRPSKHFEDLPIQSVLLKNSDMQIQRHYTPIFLDPSSVVLLVKCYEDGEVSRWIHKKCIGDRIELRGPFLEWAWDKYRWKRVLFIAGGTGIAPAYQLLSYVFKNRDEHTPEFHLMYANRTPNEILLKEELDCLQRKYPKNLKITYFVDMSLDNKVSDKYFVRTINLQDIKHAFPSSIHADPHTIVLVCGTDGFVSYIAGPNGILHREQGSRGGLLEKTNYLNVWKL</sequence>
<proteinExistence type="inferred from homology"/>
<dbReference type="Pfam" id="PF00970">
    <property type="entry name" value="FAD_binding_6"/>
    <property type="match status" value="1"/>
</dbReference>
<protein>
    <recommendedName>
        <fullName evidence="13">NADH-cytochrome b5 reductase</fullName>
        <ecNumber evidence="13">1.6.2.2</ecNumber>
    </recommendedName>
</protein>
<dbReference type="PANTHER" id="PTHR19370:SF184">
    <property type="entry name" value="NADH-CYTOCHROME B5 REDUCTASE-LIKE"/>
    <property type="match status" value="1"/>
</dbReference>
<feature type="binding site" evidence="12">
    <location>
        <position position="120"/>
    </location>
    <ligand>
        <name>FAD</name>
        <dbReference type="ChEBI" id="CHEBI:57692"/>
    </ligand>
</feature>
<dbReference type="PANTHER" id="PTHR19370">
    <property type="entry name" value="NADH-CYTOCHROME B5 REDUCTASE"/>
    <property type="match status" value="1"/>
</dbReference>
<dbReference type="Pfam" id="PF00175">
    <property type="entry name" value="NAD_binding_1"/>
    <property type="match status" value="1"/>
</dbReference>
<feature type="domain" description="FAD-binding FR-type" evidence="15">
    <location>
        <begin position="45"/>
        <end position="144"/>
    </location>
</feature>
<evidence type="ECO:0000256" key="5">
    <source>
        <dbReference type="ARBA" id="ARBA00022630"/>
    </source>
</evidence>
<keyword evidence="10 14" id="KW-0472">Membrane</keyword>
<accession>A0A0W4ZDP2</accession>
<evidence type="ECO:0000256" key="6">
    <source>
        <dbReference type="ARBA" id="ARBA00022787"/>
    </source>
</evidence>
<comment type="cofactor">
    <cofactor evidence="1 12 13">
        <name>FAD</name>
        <dbReference type="ChEBI" id="CHEBI:57692"/>
    </cofactor>
</comment>
<dbReference type="OrthoDB" id="432685at2759"/>
<evidence type="ECO:0000256" key="9">
    <source>
        <dbReference type="ARBA" id="ARBA00023027"/>
    </source>
</evidence>
<keyword evidence="5 12" id="KW-0285">Flavoprotein</keyword>